<protein>
    <submittedName>
        <fullName evidence="3">Aldo/keto reductase</fullName>
    </submittedName>
</protein>
<dbReference type="PANTHER" id="PTHR43364">
    <property type="entry name" value="NADH-SPECIFIC METHYLGLYOXAL REDUCTASE-RELATED"/>
    <property type="match status" value="1"/>
</dbReference>
<reference evidence="3 4" key="1">
    <citation type="submission" date="2016-01" db="EMBL/GenBank/DDBJ databases">
        <authorList>
            <person name="Oliw E.H."/>
        </authorList>
    </citation>
    <scope>NUCLEOTIDE SEQUENCE [LARGE SCALE GENOMIC DNA]</scope>
    <source>
        <strain evidence="3">LMG 27134</strain>
    </source>
</reference>
<dbReference type="InterPro" id="IPR050523">
    <property type="entry name" value="AKR_Detox_Biosynth"/>
</dbReference>
<evidence type="ECO:0000313" key="4">
    <source>
        <dbReference type="Proteomes" id="UP000054683"/>
    </source>
</evidence>
<dbReference type="InterPro" id="IPR023210">
    <property type="entry name" value="NADP_OxRdtase_dom"/>
</dbReference>
<dbReference type="PANTHER" id="PTHR43364:SF4">
    <property type="entry name" value="NAD(P)-LINKED OXIDOREDUCTASE SUPERFAMILY PROTEIN"/>
    <property type="match status" value="1"/>
</dbReference>
<dbReference type="Gene3D" id="3.20.20.100">
    <property type="entry name" value="NADP-dependent oxidoreductase domain"/>
    <property type="match status" value="1"/>
</dbReference>
<dbReference type="SUPFAM" id="SSF51430">
    <property type="entry name" value="NAD(P)-linked oxidoreductase"/>
    <property type="match status" value="1"/>
</dbReference>
<dbReference type="CDD" id="cd19075">
    <property type="entry name" value="AKR_AKR7A1-5"/>
    <property type="match status" value="1"/>
</dbReference>
<dbReference type="AlphaFoldDB" id="A0A158J8L5"/>
<dbReference type="Proteomes" id="UP000054683">
    <property type="component" value="Unassembled WGS sequence"/>
</dbReference>
<evidence type="ECO:0000259" key="2">
    <source>
        <dbReference type="Pfam" id="PF00248"/>
    </source>
</evidence>
<keyword evidence="1" id="KW-0560">Oxidoreductase</keyword>
<dbReference type="GO" id="GO:0016491">
    <property type="term" value="F:oxidoreductase activity"/>
    <property type="evidence" value="ECO:0007669"/>
    <property type="project" value="UniProtKB-KW"/>
</dbReference>
<feature type="domain" description="NADP-dependent oxidoreductase" evidence="2">
    <location>
        <begin position="9"/>
        <end position="320"/>
    </location>
</feature>
<evidence type="ECO:0000313" key="3">
    <source>
        <dbReference type="EMBL" id="SAL64661.1"/>
    </source>
</evidence>
<dbReference type="RefSeq" id="WP_062091467.1">
    <property type="nucleotide sequence ID" value="NZ_FCOK02000073.1"/>
</dbReference>
<sequence length="335" mass="36653">MPKAPVTNITFGTMTLGYRGYGARVHDAATADAMLGAVLEFGHDQLDTCSVYGDGTCEQMLGDLRAAERFGIATRIHSGNTPGHEPGNLKRVFEPENLKRVFKESLARLKTDKVKIFYLVTPDSATPIESTLSAVQELHDEDLFEEFGLSNYSAWQVAEASEIAARHGWIRPSVYQGLYNAITRAVEPELFKCLGNYGIRFHAYNPLAGGAFSRNFADSAAVAAGSRFDRSTAQGKLYRDRYMNDAYLGALAEIHRSCEGHGLDAISVALRWLIHHSQLNAERNDGIIIGASSLEHLRHNLTAATEGPLPTEVLAAIDDAALKAQPKWPPYFSGV</sequence>
<dbReference type="EMBL" id="FCOK02000073">
    <property type="protein sequence ID" value="SAL64661.1"/>
    <property type="molecule type" value="Genomic_DNA"/>
</dbReference>
<gene>
    <name evidence="3" type="ORF">AWB69_07284</name>
</gene>
<organism evidence="3 4">
    <name type="scientific">Caballeronia udeis</name>
    <dbReference type="NCBI Taxonomy" id="1232866"/>
    <lineage>
        <taxon>Bacteria</taxon>
        <taxon>Pseudomonadati</taxon>
        <taxon>Pseudomonadota</taxon>
        <taxon>Betaproteobacteria</taxon>
        <taxon>Burkholderiales</taxon>
        <taxon>Burkholderiaceae</taxon>
        <taxon>Caballeronia</taxon>
    </lineage>
</organism>
<proteinExistence type="predicted"/>
<accession>A0A158J8L5</accession>
<name>A0A158J8L5_9BURK</name>
<evidence type="ECO:0000256" key="1">
    <source>
        <dbReference type="ARBA" id="ARBA00023002"/>
    </source>
</evidence>
<dbReference type="InterPro" id="IPR036812">
    <property type="entry name" value="NAD(P)_OxRdtase_dom_sf"/>
</dbReference>
<dbReference type="Pfam" id="PF00248">
    <property type="entry name" value="Aldo_ket_red"/>
    <property type="match status" value="1"/>
</dbReference>